<organism evidence="10 11">
    <name type="scientific">Patella caerulea</name>
    <name type="common">Rayed Mediterranean limpet</name>
    <dbReference type="NCBI Taxonomy" id="87958"/>
    <lineage>
        <taxon>Eukaryota</taxon>
        <taxon>Metazoa</taxon>
        <taxon>Spiralia</taxon>
        <taxon>Lophotrochozoa</taxon>
        <taxon>Mollusca</taxon>
        <taxon>Gastropoda</taxon>
        <taxon>Patellogastropoda</taxon>
        <taxon>Patelloidea</taxon>
        <taxon>Patellidae</taxon>
        <taxon>Patella</taxon>
    </lineage>
</organism>
<dbReference type="EMBL" id="JAZGQO010000002">
    <property type="protein sequence ID" value="KAK6190552.1"/>
    <property type="molecule type" value="Genomic_DNA"/>
</dbReference>
<evidence type="ECO:0000313" key="10">
    <source>
        <dbReference type="EMBL" id="KAK6190552.1"/>
    </source>
</evidence>
<keyword evidence="4 9" id="KW-0812">Transmembrane</keyword>
<evidence type="ECO:0000256" key="1">
    <source>
        <dbReference type="ARBA" id="ARBA00004323"/>
    </source>
</evidence>
<dbReference type="AlphaFoldDB" id="A0AAN8K5Z0"/>
<sequence length="356" mass="40698">MEDEDVSVLKEVRREVSELRQLGEQWGLTSVEINSCIDSAFKTRLEIGITEKIAKKLQSQTKWSKIRFAFRVWLAFVILMSGFTLMITQTDYISKAVGKVLQPYGYHIFRVIRLASLPLHARYNISTYHNEECLIGNPYFEEEAADCFLCEGIDSVRLTKLKREKQLDENLFQKPILFRGLQNQIISVMDIANLINREEMLQDSSLAVYSSVDWVKSLNDLNSPGILEDITNDKDFHIKWISRRMGTSQFLKRLFPRPCVFPKKFEVVIEKFLFISGPGSEGESLTGEARSRDLFYIQGTGSRTLLFTPRVGCEQSCSSFQVKTEPGDVLCFPYAWHVSLLPNEDEVSVSFLGGIA</sequence>
<evidence type="ECO:0000256" key="8">
    <source>
        <dbReference type="ARBA" id="ARBA00023136"/>
    </source>
</evidence>
<accession>A0AAN8K5Z0</accession>
<evidence type="ECO:0000256" key="4">
    <source>
        <dbReference type="ARBA" id="ARBA00022692"/>
    </source>
</evidence>
<keyword evidence="3" id="KW-0963">Cytoplasm</keyword>
<dbReference type="InterPro" id="IPR038757">
    <property type="entry name" value="BRAP"/>
</dbReference>
<feature type="transmembrane region" description="Helical" evidence="9">
    <location>
        <begin position="68"/>
        <end position="87"/>
    </location>
</feature>
<comment type="caution">
    <text evidence="10">The sequence shown here is derived from an EMBL/GenBank/DDBJ whole genome shotgun (WGS) entry which is preliminary data.</text>
</comment>
<name>A0AAN8K5Z0_PATCE</name>
<keyword evidence="7" id="KW-0333">Golgi apparatus</keyword>
<evidence type="ECO:0000256" key="3">
    <source>
        <dbReference type="ARBA" id="ARBA00022490"/>
    </source>
</evidence>
<evidence type="ECO:0000256" key="7">
    <source>
        <dbReference type="ARBA" id="ARBA00023034"/>
    </source>
</evidence>
<dbReference type="Proteomes" id="UP001347796">
    <property type="component" value="Unassembled WGS sequence"/>
</dbReference>
<keyword evidence="11" id="KW-1185">Reference proteome</keyword>
<evidence type="ECO:0000256" key="6">
    <source>
        <dbReference type="ARBA" id="ARBA00022989"/>
    </source>
</evidence>
<dbReference type="GO" id="GO:0000139">
    <property type="term" value="C:Golgi membrane"/>
    <property type="evidence" value="ECO:0007669"/>
    <property type="project" value="UniProtKB-SubCell"/>
</dbReference>
<dbReference type="PANTHER" id="PTHR35259">
    <property type="entry name" value="BOMBESIN RECEPTOR-ACTIVATED PROTEIN C6ORF89"/>
    <property type="match status" value="1"/>
</dbReference>
<gene>
    <name evidence="10" type="ORF">SNE40_002392</name>
</gene>
<keyword evidence="8 9" id="KW-0472">Membrane</keyword>
<proteinExistence type="predicted"/>
<evidence type="ECO:0000256" key="5">
    <source>
        <dbReference type="ARBA" id="ARBA00022968"/>
    </source>
</evidence>
<evidence type="ECO:0000256" key="2">
    <source>
        <dbReference type="ARBA" id="ARBA00004496"/>
    </source>
</evidence>
<evidence type="ECO:0000313" key="11">
    <source>
        <dbReference type="Proteomes" id="UP001347796"/>
    </source>
</evidence>
<dbReference type="PANTHER" id="PTHR35259:SF1">
    <property type="entry name" value="BOMBESIN RECEPTOR-ACTIVATED PROTEIN C6ORF89"/>
    <property type="match status" value="1"/>
</dbReference>
<comment type="subcellular location">
    <subcellularLocation>
        <location evidence="2">Cytoplasm</location>
    </subcellularLocation>
    <subcellularLocation>
        <location evidence="1">Golgi apparatus membrane</location>
        <topology evidence="1">Single-pass type II membrane protein</topology>
    </subcellularLocation>
</comment>
<keyword evidence="5" id="KW-0735">Signal-anchor</keyword>
<evidence type="ECO:0000256" key="9">
    <source>
        <dbReference type="SAM" id="Phobius"/>
    </source>
</evidence>
<protein>
    <submittedName>
        <fullName evidence="10">Uncharacterized protein</fullName>
    </submittedName>
</protein>
<reference evidence="10 11" key="1">
    <citation type="submission" date="2024-01" db="EMBL/GenBank/DDBJ databases">
        <title>The genome of the rayed Mediterranean limpet Patella caerulea (Linnaeus, 1758).</title>
        <authorList>
            <person name="Anh-Thu Weber A."/>
            <person name="Halstead-Nussloch G."/>
        </authorList>
    </citation>
    <scope>NUCLEOTIDE SEQUENCE [LARGE SCALE GENOMIC DNA]</scope>
    <source>
        <strain evidence="10">AATW-2023a</strain>
        <tissue evidence="10">Whole specimen</tissue>
    </source>
</reference>
<keyword evidence="6 9" id="KW-1133">Transmembrane helix</keyword>